<gene>
    <name evidence="1" type="ORF">SAMN05444371_3367</name>
</gene>
<dbReference type="Gene3D" id="2.60.120.200">
    <property type="match status" value="1"/>
</dbReference>
<dbReference type="GO" id="GO:0004553">
    <property type="term" value="F:hydrolase activity, hydrolyzing O-glycosyl compounds"/>
    <property type="evidence" value="ECO:0007669"/>
    <property type="project" value="UniProtKB-ARBA"/>
</dbReference>
<protein>
    <submittedName>
        <fullName evidence="1">Concanavalin A-like lectin/glucanases superfamily protein</fullName>
    </submittedName>
</protein>
<dbReference type="STRING" id="216903.SAMN05444371_3367"/>
<evidence type="ECO:0000313" key="2">
    <source>
        <dbReference type="Proteomes" id="UP000184498"/>
    </source>
</evidence>
<dbReference type="AlphaFoldDB" id="A0A1M6ULG2"/>
<dbReference type="Proteomes" id="UP000184498">
    <property type="component" value="Unassembled WGS sequence"/>
</dbReference>
<dbReference type="SUPFAM" id="SSF49899">
    <property type="entry name" value="Concanavalin A-like lectins/glucanases"/>
    <property type="match status" value="1"/>
</dbReference>
<dbReference type="RefSeq" id="WP_073000315.1">
    <property type="nucleotide sequence ID" value="NZ_FRAM01000005.1"/>
</dbReference>
<dbReference type="EMBL" id="FRAM01000005">
    <property type="protein sequence ID" value="SHK69970.1"/>
    <property type="molecule type" value="Genomic_DNA"/>
</dbReference>
<proteinExistence type="predicted"/>
<dbReference type="Pfam" id="PF13385">
    <property type="entry name" value="Laminin_G_3"/>
    <property type="match status" value="1"/>
</dbReference>
<sequence length="236" mass="26690">MNALKLFFGEKPFSKGLKSYLGFNGNLSDSVIKLPTWISSGTVSFNPSDFNQSIICTSCSCTNTFQNMPDNYFDICTAISDIPFSITVRIKLSEFRSSSYLFCNYAYPNAQFRLIINNSGQIQFFRHSQLSDNVYLRIISSINLVLNNYYTITITGDGSKNGVKIYINGDNRTGAQNEVGTYARMSPLKAATLINDSALLTNRQFVGEMDFFAFWQNRELSDAEVKILYQRKCELL</sequence>
<keyword evidence="2" id="KW-1185">Reference proteome</keyword>
<dbReference type="GO" id="GO:0030246">
    <property type="term" value="F:carbohydrate binding"/>
    <property type="evidence" value="ECO:0007669"/>
    <property type="project" value="UniProtKB-KW"/>
</dbReference>
<organism evidence="1 2">
    <name type="scientific">Epilithonimonas mollis</name>
    <dbReference type="NCBI Taxonomy" id="216903"/>
    <lineage>
        <taxon>Bacteria</taxon>
        <taxon>Pseudomonadati</taxon>
        <taxon>Bacteroidota</taxon>
        <taxon>Flavobacteriia</taxon>
        <taxon>Flavobacteriales</taxon>
        <taxon>Weeksellaceae</taxon>
        <taxon>Chryseobacterium group</taxon>
        <taxon>Epilithonimonas</taxon>
    </lineage>
</organism>
<name>A0A1M6ULG2_9FLAO</name>
<evidence type="ECO:0000313" key="1">
    <source>
        <dbReference type="EMBL" id="SHK69970.1"/>
    </source>
</evidence>
<dbReference type="InterPro" id="IPR013320">
    <property type="entry name" value="ConA-like_dom_sf"/>
</dbReference>
<dbReference type="GO" id="GO:0005975">
    <property type="term" value="P:carbohydrate metabolic process"/>
    <property type="evidence" value="ECO:0007669"/>
    <property type="project" value="UniProtKB-ARBA"/>
</dbReference>
<reference evidence="2" key="1">
    <citation type="submission" date="2016-11" db="EMBL/GenBank/DDBJ databases">
        <authorList>
            <person name="Varghese N."/>
            <person name="Submissions S."/>
        </authorList>
    </citation>
    <scope>NUCLEOTIDE SEQUENCE [LARGE SCALE GENOMIC DNA]</scope>
    <source>
        <strain evidence="2">DSM 18016</strain>
    </source>
</reference>
<keyword evidence="1" id="KW-0430">Lectin</keyword>
<accession>A0A1M6ULG2</accession>